<keyword evidence="5" id="KW-0410">Iron transport</keyword>
<dbReference type="RefSeq" id="WP_249250827.1">
    <property type="nucleotide sequence ID" value="NZ_JAKIKT010000013.1"/>
</dbReference>
<evidence type="ECO:0000256" key="4">
    <source>
        <dbReference type="ARBA" id="ARBA00022452"/>
    </source>
</evidence>
<gene>
    <name evidence="20" type="ORF">L2725_21255</name>
</gene>
<keyword evidence="4 14" id="KW-1134">Transmembrane beta strand</keyword>
<name>A0ABT0NCT7_9GAMM</name>
<evidence type="ECO:0000256" key="12">
    <source>
        <dbReference type="ARBA" id="ARBA00023170"/>
    </source>
</evidence>
<evidence type="ECO:0000256" key="17">
    <source>
        <dbReference type="SAM" id="SignalP"/>
    </source>
</evidence>
<evidence type="ECO:0000256" key="6">
    <source>
        <dbReference type="ARBA" id="ARBA00022692"/>
    </source>
</evidence>
<sequence length="704" mass="78927">MAFRLSCIGLAVISSIAANAALADDAVGADNIERISVMGYTFNDYKVSNASGAMRGDIDLLDTPQSVTVIPDFVTDEQLARNLAEVLSNDSSVTAGSEKWNRQQFSIRGFALDSGNGFLVNGHQHWSHYVQPIETLEQVEVLKGPSSMLYGQSGPGGLINMVTKKPTYDSLFNVGVDTDEYGSLRFQMDAGGAVNEEGTVRYRTMLVKQDTTYWTEYQNGENKERDRLLTFLALDFDLTDDVTLSVKYDNTADKAGLDSGAWLYSTGDKIGQVIGEEDKIWELPWAFIDINVQNIGADVQWHINDNWKMKTGYNHQMYERQRFGSSPTYNENPFEDGYTVRPFDRHDDWQYKTAYMDFIGNFSTGDFEHQFLFGANMLDYYYQQQAEYGDKVTVMPGQVISPNVNYHNVDPKPASEYKHYGFYVQDLMTLTENWKALAGVRYDEQKKDGAGNNAYALSPKFGVIYEPTDYGSIYVNYSKSFMPKGMVNDVEDANNGVNLKPEYGTQYEIGTKWELFDGGLLMTAAVFDITVENRVVTQDLLNPVGDVDKITTQDGEQNHKGFEMGAQGQLTDSVFITGSMMYLDAKYENDPELEGLTPIDAPKWSANIWTRYEVTDQLALNLGAQYVGERYASADANLGNSVVKDAFVRVDMGAAYTWDMQGTEMNLRLNVKNLFDTDYVDGGSYKEVTIGQGRNVSLAFEAKF</sequence>
<evidence type="ECO:0000259" key="19">
    <source>
        <dbReference type="Pfam" id="PF07715"/>
    </source>
</evidence>
<evidence type="ECO:0000256" key="1">
    <source>
        <dbReference type="ARBA" id="ARBA00004571"/>
    </source>
</evidence>
<feature type="signal peptide" evidence="17">
    <location>
        <begin position="1"/>
        <end position="20"/>
    </location>
</feature>
<evidence type="ECO:0000313" key="21">
    <source>
        <dbReference type="Proteomes" id="UP001202831"/>
    </source>
</evidence>
<dbReference type="InterPro" id="IPR036942">
    <property type="entry name" value="Beta-barrel_TonB_sf"/>
</dbReference>
<evidence type="ECO:0000313" key="20">
    <source>
        <dbReference type="EMBL" id="MCL2916266.1"/>
    </source>
</evidence>
<evidence type="ECO:0000256" key="14">
    <source>
        <dbReference type="PROSITE-ProRule" id="PRU01360"/>
    </source>
</evidence>
<keyword evidence="10 16" id="KW-0798">TonB box</keyword>
<dbReference type="SUPFAM" id="SSF56935">
    <property type="entry name" value="Porins"/>
    <property type="match status" value="1"/>
</dbReference>
<dbReference type="PANTHER" id="PTHR32552">
    <property type="entry name" value="FERRICHROME IRON RECEPTOR-RELATED"/>
    <property type="match status" value="1"/>
</dbReference>
<protein>
    <submittedName>
        <fullName evidence="20">TonB-dependent receptor</fullName>
    </submittedName>
</protein>
<evidence type="ECO:0000256" key="10">
    <source>
        <dbReference type="ARBA" id="ARBA00023077"/>
    </source>
</evidence>
<keyword evidence="8" id="KW-0408">Iron</keyword>
<dbReference type="InterPro" id="IPR039426">
    <property type="entry name" value="TonB-dep_rcpt-like"/>
</dbReference>
<keyword evidence="21" id="KW-1185">Reference proteome</keyword>
<dbReference type="CDD" id="cd01347">
    <property type="entry name" value="ligand_gated_channel"/>
    <property type="match status" value="1"/>
</dbReference>
<feature type="chain" id="PRO_5045645260" evidence="17">
    <location>
        <begin position="21"/>
        <end position="704"/>
    </location>
</feature>
<dbReference type="InterPro" id="IPR000531">
    <property type="entry name" value="Beta-barrel_TonB"/>
</dbReference>
<dbReference type="InterPro" id="IPR010105">
    <property type="entry name" value="TonB_sidphr_rcpt"/>
</dbReference>
<evidence type="ECO:0000256" key="16">
    <source>
        <dbReference type="RuleBase" id="RU003357"/>
    </source>
</evidence>
<dbReference type="Gene3D" id="2.40.170.20">
    <property type="entry name" value="TonB-dependent receptor, beta-barrel domain"/>
    <property type="match status" value="1"/>
</dbReference>
<evidence type="ECO:0000256" key="7">
    <source>
        <dbReference type="ARBA" id="ARBA00022729"/>
    </source>
</evidence>
<evidence type="ECO:0000256" key="15">
    <source>
        <dbReference type="PROSITE-ProRule" id="PRU10144"/>
    </source>
</evidence>
<dbReference type="InterPro" id="IPR012910">
    <property type="entry name" value="Plug_dom"/>
</dbReference>
<dbReference type="Proteomes" id="UP001202831">
    <property type="component" value="Unassembled WGS sequence"/>
</dbReference>
<evidence type="ECO:0000256" key="11">
    <source>
        <dbReference type="ARBA" id="ARBA00023136"/>
    </source>
</evidence>
<comment type="subcellular location">
    <subcellularLocation>
        <location evidence="1 14">Cell outer membrane</location>
        <topology evidence="1 14">Multi-pass membrane protein</topology>
    </subcellularLocation>
</comment>
<dbReference type="InterPro" id="IPR010917">
    <property type="entry name" value="TonB_rcpt_CS"/>
</dbReference>
<dbReference type="Gene3D" id="2.170.130.10">
    <property type="entry name" value="TonB-dependent receptor, plug domain"/>
    <property type="match status" value="1"/>
</dbReference>
<keyword evidence="7 17" id="KW-0732">Signal</keyword>
<accession>A0ABT0NCT7</accession>
<evidence type="ECO:0000256" key="13">
    <source>
        <dbReference type="ARBA" id="ARBA00023237"/>
    </source>
</evidence>
<dbReference type="PROSITE" id="PS01156">
    <property type="entry name" value="TONB_DEPENDENT_REC_2"/>
    <property type="match status" value="1"/>
</dbReference>
<feature type="domain" description="TonB-dependent receptor plug" evidence="19">
    <location>
        <begin position="60"/>
        <end position="157"/>
    </location>
</feature>
<keyword evidence="6 14" id="KW-0812">Transmembrane</keyword>
<evidence type="ECO:0000259" key="18">
    <source>
        <dbReference type="Pfam" id="PF00593"/>
    </source>
</evidence>
<evidence type="ECO:0000256" key="5">
    <source>
        <dbReference type="ARBA" id="ARBA00022496"/>
    </source>
</evidence>
<keyword evidence="11 14" id="KW-0472">Membrane</keyword>
<proteinExistence type="inferred from homology"/>
<dbReference type="EMBL" id="JAKIKT010000013">
    <property type="protein sequence ID" value="MCL2916266.1"/>
    <property type="molecule type" value="Genomic_DNA"/>
</dbReference>
<evidence type="ECO:0000256" key="8">
    <source>
        <dbReference type="ARBA" id="ARBA00023004"/>
    </source>
</evidence>
<dbReference type="InterPro" id="IPR037066">
    <property type="entry name" value="Plug_dom_sf"/>
</dbReference>
<evidence type="ECO:0000256" key="2">
    <source>
        <dbReference type="ARBA" id="ARBA00009810"/>
    </source>
</evidence>
<keyword evidence="3 14" id="KW-0813">Transport</keyword>
<comment type="similarity">
    <text evidence="2 14 16">Belongs to the TonB-dependent receptor family.</text>
</comment>
<feature type="domain" description="TonB-dependent receptor-like beta-barrel" evidence="18">
    <location>
        <begin position="238"/>
        <end position="674"/>
    </location>
</feature>
<dbReference type="PROSITE" id="PS52016">
    <property type="entry name" value="TONB_DEPENDENT_REC_3"/>
    <property type="match status" value="1"/>
</dbReference>
<organism evidence="20 21">
    <name type="scientific">Shewanella corallii</name>
    <dbReference type="NCBI Taxonomy" id="560080"/>
    <lineage>
        <taxon>Bacteria</taxon>
        <taxon>Pseudomonadati</taxon>
        <taxon>Pseudomonadota</taxon>
        <taxon>Gammaproteobacteria</taxon>
        <taxon>Alteromonadales</taxon>
        <taxon>Shewanellaceae</taxon>
        <taxon>Shewanella</taxon>
    </lineage>
</organism>
<evidence type="ECO:0000256" key="9">
    <source>
        <dbReference type="ARBA" id="ARBA00023065"/>
    </source>
</evidence>
<keyword evidence="9" id="KW-0406">Ion transport</keyword>
<dbReference type="Pfam" id="PF00593">
    <property type="entry name" value="TonB_dep_Rec_b-barrel"/>
    <property type="match status" value="1"/>
</dbReference>
<dbReference type="Pfam" id="PF07715">
    <property type="entry name" value="Plug"/>
    <property type="match status" value="1"/>
</dbReference>
<dbReference type="PANTHER" id="PTHR32552:SF68">
    <property type="entry name" value="FERRICHROME OUTER MEMBRANE TRANSPORTER_PHAGE RECEPTOR"/>
    <property type="match status" value="1"/>
</dbReference>
<evidence type="ECO:0000256" key="3">
    <source>
        <dbReference type="ARBA" id="ARBA00022448"/>
    </source>
</evidence>
<feature type="short sequence motif" description="TonB C-terminal box" evidence="15">
    <location>
        <begin position="687"/>
        <end position="704"/>
    </location>
</feature>
<comment type="caution">
    <text evidence="20">The sequence shown here is derived from an EMBL/GenBank/DDBJ whole genome shotgun (WGS) entry which is preliminary data.</text>
</comment>
<keyword evidence="12 20" id="KW-0675">Receptor</keyword>
<reference evidence="20 21" key="1">
    <citation type="submission" date="2022-01" db="EMBL/GenBank/DDBJ databases">
        <title>Whole genome-based taxonomy of the Shewanellaceae.</title>
        <authorList>
            <person name="Martin-Rodriguez A.J."/>
        </authorList>
    </citation>
    <scope>NUCLEOTIDE SEQUENCE [LARGE SCALE GENOMIC DNA]</scope>
    <source>
        <strain evidence="20 21">DSM 21332</strain>
    </source>
</reference>
<keyword evidence="13 14" id="KW-0998">Cell outer membrane</keyword>
<dbReference type="NCBIfam" id="TIGR01783">
    <property type="entry name" value="TonB-siderophor"/>
    <property type="match status" value="1"/>
</dbReference>